<proteinExistence type="predicted"/>
<feature type="compositionally biased region" description="Basic residues" evidence="1">
    <location>
        <begin position="269"/>
        <end position="278"/>
    </location>
</feature>
<comment type="caution">
    <text evidence="2">The sequence shown here is derived from an EMBL/GenBank/DDBJ whole genome shotgun (WGS) entry which is preliminary data.</text>
</comment>
<feature type="region of interest" description="Disordered" evidence="1">
    <location>
        <begin position="614"/>
        <end position="669"/>
    </location>
</feature>
<gene>
    <name evidence="2" type="ORF">Tci_000391</name>
</gene>
<feature type="compositionally biased region" description="Basic and acidic residues" evidence="1">
    <location>
        <begin position="507"/>
        <end position="520"/>
    </location>
</feature>
<organism evidence="2">
    <name type="scientific">Tanacetum cinerariifolium</name>
    <name type="common">Dalmatian daisy</name>
    <name type="synonym">Chrysanthemum cinerariifolium</name>
    <dbReference type="NCBI Taxonomy" id="118510"/>
    <lineage>
        <taxon>Eukaryota</taxon>
        <taxon>Viridiplantae</taxon>
        <taxon>Streptophyta</taxon>
        <taxon>Embryophyta</taxon>
        <taxon>Tracheophyta</taxon>
        <taxon>Spermatophyta</taxon>
        <taxon>Magnoliopsida</taxon>
        <taxon>eudicotyledons</taxon>
        <taxon>Gunneridae</taxon>
        <taxon>Pentapetalae</taxon>
        <taxon>asterids</taxon>
        <taxon>campanulids</taxon>
        <taxon>Asterales</taxon>
        <taxon>Asteraceae</taxon>
        <taxon>Asteroideae</taxon>
        <taxon>Anthemideae</taxon>
        <taxon>Anthemidinae</taxon>
        <taxon>Tanacetum</taxon>
    </lineage>
</organism>
<feature type="compositionally biased region" description="Low complexity" evidence="1">
    <location>
        <begin position="877"/>
        <end position="889"/>
    </location>
</feature>
<feature type="compositionally biased region" description="Basic and acidic residues" evidence="1">
    <location>
        <begin position="2219"/>
        <end position="2240"/>
    </location>
</feature>
<protein>
    <submittedName>
        <fullName evidence="2">Uncharacterized protein</fullName>
    </submittedName>
</protein>
<feature type="compositionally biased region" description="Basic residues" evidence="1">
    <location>
        <begin position="204"/>
        <end position="219"/>
    </location>
</feature>
<feature type="region of interest" description="Disordered" evidence="1">
    <location>
        <begin position="835"/>
        <end position="1040"/>
    </location>
</feature>
<reference evidence="2" key="1">
    <citation type="journal article" date="2019" name="Sci. Rep.">
        <title>Draft genome of Tanacetum cinerariifolium, the natural source of mosquito coil.</title>
        <authorList>
            <person name="Yamashiro T."/>
            <person name="Shiraishi A."/>
            <person name="Satake H."/>
            <person name="Nakayama K."/>
        </authorList>
    </citation>
    <scope>NUCLEOTIDE SEQUENCE</scope>
</reference>
<feature type="region of interest" description="Disordered" evidence="1">
    <location>
        <begin position="2481"/>
        <end position="2535"/>
    </location>
</feature>
<feature type="region of interest" description="Disordered" evidence="1">
    <location>
        <begin position="487"/>
        <end position="552"/>
    </location>
</feature>
<feature type="compositionally biased region" description="Low complexity" evidence="1">
    <location>
        <begin position="91"/>
        <end position="102"/>
    </location>
</feature>
<feature type="compositionally biased region" description="Basic and acidic residues" evidence="1">
    <location>
        <begin position="1"/>
        <end position="10"/>
    </location>
</feature>
<evidence type="ECO:0000313" key="2">
    <source>
        <dbReference type="EMBL" id="GEU28413.1"/>
    </source>
</evidence>
<feature type="compositionally biased region" description="Basic and acidic residues" evidence="1">
    <location>
        <begin position="2763"/>
        <end position="2777"/>
    </location>
</feature>
<feature type="compositionally biased region" description="Basic and acidic residues" evidence="1">
    <location>
        <begin position="2481"/>
        <end position="2492"/>
    </location>
</feature>
<feature type="compositionally biased region" description="Low complexity" evidence="1">
    <location>
        <begin position="157"/>
        <end position="171"/>
    </location>
</feature>
<feature type="compositionally biased region" description="Basic residues" evidence="1">
    <location>
        <begin position="845"/>
        <end position="859"/>
    </location>
</feature>
<feature type="compositionally biased region" description="Basic residues" evidence="1">
    <location>
        <begin position="967"/>
        <end position="980"/>
    </location>
</feature>
<feature type="region of interest" description="Disordered" evidence="1">
    <location>
        <begin position="717"/>
        <end position="736"/>
    </location>
</feature>
<feature type="compositionally biased region" description="Basic residues" evidence="1">
    <location>
        <begin position="172"/>
        <end position="189"/>
    </location>
</feature>
<feature type="region of interest" description="Disordered" evidence="1">
    <location>
        <begin position="1595"/>
        <end position="1614"/>
    </location>
</feature>
<dbReference type="EMBL" id="BKCJ010000006">
    <property type="protein sequence ID" value="GEU28413.1"/>
    <property type="molecule type" value="Genomic_DNA"/>
</dbReference>
<feature type="region of interest" description="Disordered" evidence="1">
    <location>
        <begin position="2218"/>
        <end position="2240"/>
    </location>
</feature>
<evidence type="ECO:0000256" key="1">
    <source>
        <dbReference type="SAM" id="MobiDB-lite"/>
    </source>
</evidence>
<feature type="region of interest" description="Disordered" evidence="1">
    <location>
        <begin position="1065"/>
        <end position="1136"/>
    </location>
</feature>
<feature type="compositionally biased region" description="Low complexity" evidence="1">
    <location>
        <begin position="721"/>
        <end position="732"/>
    </location>
</feature>
<feature type="region of interest" description="Disordered" evidence="1">
    <location>
        <begin position="2755"/>
        <end position="2819"/>
    </location>
</feature>
<feature type="region of interest" description="Disordered" evidence="1">
    <location>
        <begin position="2846"/>
        <end position="2883"/>
    </location>
</feature>
<feature type="compositionally biased region" description="Basic and acidic residues" evidence="1">
    <location>
        <begin position="2869"/>
        <end position="2883"/>
    </location>
</feature>
<feature type="compositionally biased region" description="Basic and acidic residues" evidence="1">
    <location>
        <begin position="590"/>
        <end position="599"/>
    </location>
</feature>
<sequence>MQVRPGEHPARRASRRLGPGGAGPGLQLRQRGAHVRPHRPGRAPARDRRPAGRQRLRQVHAAAGAGRAAGAHHWRGAFSGRAAHRPQSAQRAGVPAGEPAAVAERHRQRGFRARFFAPAADRARGARPARAGRHRRRGPGGQGTPVPGRAVGRHGAARGPGARAGPAAGTAVRRRTVFGAGRHHPRRHAVAAGGRGAPLAQRRAAGHARYRRSHPGGRPHRADGRTAGPHRARMAGGPAPPAPGGAAVAGNAGIRRAAAGHPGGAARRAPGRITKHHHDPSISSKAHHDRSNSPAHLRLVRLRLRHDPARLPAPVRIEHRRRRRAAAVRGRRHGAAGSQGRRPAGQDRLPAHHRRHAAAGGAWPQAVRGRRPAGGNSAPVPQLGADRGSVRGGPGQRDPPAVAGHHVGALRRQVPGQGGGVESRQRLRAHGGQGDQQPDHRQGRPVGGDQGPRRQHRSQGNQPGGAAAGGNGVRAGQQVDCRLHRGRAVQRAGRDQRRGQDPALLGRRVEEPRVLRDVPVRARYRGPTGVGPARDQRHRQGAAVDALQPDRRGAPALQRRLAPLHAARAAGAHQGADRDRLRRVRKARRDRPQELEPAPHRLPAVPVRVVHRAAGARAENHAPRRRHRLPREARSGIRRARPDRRPVRAQGDYRRGRPGRVRPAGQPAAHRNRGVLTHVHAVEPAGPRRPGAGRFRRGAGALAIGRERAAAANAHRRRVRAAGSRPRAGAVADPARHLARHRFEPAPRGVWTGRGRGDRRAAGRAGGQFAPGGCCAHAPVPAAAHGVAAVVDAAGRDDAGRGRRPGVLPAGVCGRVADPAQYGHRRGAARPELAAAGAQPVGHAPRNRAARGPAGHHGRHPDGCAAGDRHHLDRAGAGRNAGPAADAGRTGQAGLHQPRGIAPDHGRRGPMGHAARPHRIAAAAHRTRMDHAGPGREPVRRQGRRPAAPVPVYPRRPPGRPDGQLCHGRRRRGAPLRFVRRVPAAGARPAPLAHRPAKRPEPDRRSAAQDPGQFHAGSGIRAGTGRHAVPAAALRPRRRGHRRLPDLFDRLPVAVVPGAGRRLPAVHGRLDRPAGPLRRSAAGSDREAGRNPARHARDHHRGNEQSALHGRGHHDFPRPGPVAQDANAVPRQKRVHQRCIVRRQPCRQDHPGVAGQSTRLDGRAIRAGVGRRAGSVIYLFRERDVVLLRRTKNRYNIRLGSFRCLAGTISGKQMKKSLLIVSLLAVALTACSKKEEAPVAPAPVAAPEAAPVVTPAPAADAAAAPAADAAAAASQAASAAADAAAAASTAASAAASNPYTLLLQLIEQHVEDFIADRRGFRFAGIGQHGHGTGIAFTGFDQDVITLRFLVRFRRRAPAEQFAEEALAFHRVVDIADEVRAGGAVAVFHRKAGAVQRQAHAAPGAIETFVHLHQAIGARAHQRGMLRLHNGRIHGRLDARRILLVVAIAQAGHQLGQEFRFQTRIVGTRGPDRGFLLRALQHFLHAAMADVDFAGAVGAAFDAGAELVALARRIDRIEDLADRVTNEILRDLGAVLGPVGFHDAGGRQFLRQFKTGIFPELGQLRPQLLGRLLDHQPALVAVALDLDVVDRRGHHGAHGRLARHHGSAGAGRSRTRSVVAGSGGHAIARIGLGVAAVFLQLGQIGRHVQRGRFLGALVVDFIVADNRVDHAATAKVNPSESGRDALSTRAVGLQDAGFPQGRAYCLVAVFGQRHQRQADAGWHLAHFRQGPLDRHRVRFDEQLLMQREHLVIQGDGLGHVAGHGGGAHVGHGARHDVGGDRDVTGAAGQHQRHGGGIVARVHGKIGWRQAQQVETAGDIAGGILDADDVGDPGQAQDGVVAHVGHGAARHVVQDHRQIHRFGNCLEVLEHALLRGTVIVRHDLQRGVGARFLGKAGQLDRFGRGIGARAGNDRNAALGMGNRRLDQRAVFFHADGGRFTGGAGDHDAVRTFGNVPVDQLVQALEVQTAVSQRRQQGRRAWKFGHHGADALHHRLLGRLRDAVFERHHAQAVFGGQRQQFARLQQVVGIRRLAELGVAIGEGFVDQHAIGRQAAQHVRHQRPVQVVGDHDAGKALGTEGPRGALLFQVDRRGGDAGPGRRQQRFRIAVDGQHRVAQHDHVARVAAGAAGKVQHFAAGHQRRVALHPGRDVIAHDVFTVIYSGGLLKQPDQRLQQQVENALYQMHALDQHTGQQAELQHHDQADEHEQAVALDLRILAGQRQRQDAGHDAAAIERRQRDQVENAHGRIDAHPGQRHLHEEFMLVQVQAIRVDHPQRHPAQAHDEVGAGTGRSHERHLLARIAQPFVIDRHRLGIAQRRQTHQRKAQRQQDGAEQVDMARGIDAQAAHVGGRGVAEIAGHIAVGRLVQGNCKKNGNGVDRDGLDDAVDVHGAGFYQSRRKGSLGFGARQVDHGGGLHAAGAAVNHQFQLLAEALADGVGIVERFRFAGHDQGGAQQRLAQFGQQRIDDGVLGHAQADGLARRMAEPARHDLGRFEDEGSGGASRRCRAGGAAVRRRPCRRGGTPAHSRSRDVGMQSGRQIAQRGNALFERRMGGEQRAPATAGGNAGCRNRLRQRARMHAVQARQRMLHRHRAAQQLGGTGVGAEFALAREPGHDQRRRQAEHQLAHEHGGHVAEAHALAFGIFQQHAVNKEADDACQKHHERIDHALDQRHGHHVAIGDVRHLVAQHGFHFVLVHALEQAGGHGHQRRIFKRAGGKRIRLARVHSHFGHADAGALGQPAHGIDQPRFRGVSRLVDHARAGGPLGHRFADQQRKNRAGKADHQRKRQQAAQFERVAAARPAHAQQRQDDGQHQHHGKVGGDKQDDAFHRCLRADRIAQVIRYERYSEKSRGGRGAIRNPHCAAGVGPQPVVPDGRDIGRQRRQRGKVDPRLARRMEVRAARGQETVMVGQLRVHRVLVRGVAASHHLDGGAAQLLELVEQLALRQLAEAVAARVGDHGNTARAADPAHGFGQRAPGMGHVAGPAFGQIFFKDFGNVGAGANIDQVARKVGARHQVRVAHELERALVGAVDAGQRQLARDFAAAVVAPRAGAGQAFRQLAVVLVDMKADDVHGFLGPGDGNFHARHKPHALLDGRHAGGGNPAHLVVVGQRPHVHAALARVLGHGGRRHDAVGNVGMAVQVDFKHVRSVSG</sequence>
<feature type="compositionally biased region" description="Low complexity" evidence="1">
    <location>
        <begin position="244"/>
        <end position="268"/>
    </location>
</feature>
<feature type="compositionally biased region" description="Basic and acidic residues" evidence="1">
    <location>
        <begin position="927"/>
        <end position="940"/>
    </location>
</feature>
<feature type="compositionally biased region" description="Basic and acidic residues" evidence="1">
    <location>
        <begin position="998"/>
        <end position="1007"/>
    </location>
</feature>
<feature type="compositionally biased region" description="Basic residues" evidence="1">
    <location>
        <begin position="125"/>
        <end position="138"/>
    </location>
</feature>
<feature type="compositionally biased region" description="Gly residues" evidence="1">
    <location>
        <begin position="462"/>
        <end position="473"/>
    </location>
</feature>
<feature type="compositionally biased region" description="Basic residues" evidence="1">
    <location>
        <begin position="1595"/>
        <end position="1605"/>
    </location>
</feature>
<feature type="region of interest" description="Disordered" evidence="1">
    <location>
        <begin position="566"/>
        <end position="601"/>
    </location>
</feature>
<accession>A0A699GEX1</accession>
<feature type="compositionally biased region" description="Low complexity" evidence="1">
    <location>
        <begin position="981"/>
        <end position="994"/>
    </location>
</feature>
<feature type="compositionally biased region" description="Low complexity" evidence="1">
    <location>
        <begin position="59"/>
        <end position="69"/>
    </location>
</feature>
<feature type="compositionally biased region" description="Low complexity" evidence="1">
    <location>
        <begin position="835"/>
        <end position="844"/>
    </location>
</feature>
<feature type="compositionally biased region" description="Low complexity" evidence="1">
    <location>
        <begin position="2790"/>
        <end position="2800"/>
    </location>
</feature>
<feature type="compositionally biased region" description="Basic residues" evidence="1">
    <location>
        <begin position="318"/>
        <end position="334"/>
    </location>
</feature>
<name>A0A699GEX1_TANCI</name>
<feature type="compositionally biased region" description="Basic residues" evidence="1">
    <location>
        <begin position="31"/>
        <end position="41"/>
    </location>
</feature>
<feature type="compositionally biased region" description="Basic and acidic residues" evidence="1">
    <location>
        <begin position="643"/>
        <end position="655"/>
    </location>
</feature>
<feature type="compositionally biased region" description="Basic and acidic residues" evidence="1">
    <location>
        <begin position="2801"/>
        <end position="2819"/>
    </location>
</feature>
<feature type="region of interest" description="Disordered" evidence="1">
    <location>
        <begin position="315"/>
        <end position="475"/>
    </location>
</feature>
<feature type="compositionally biased region" description="Basic and acidic residues" evidence="1">
    <location>
        <begin position="867"/>
        <end position="876"/>
    </location>
</feature>
<feature type="region of interest" description="Disordered" evidence="1">
    <location>
        <begin position="1"/>
        <end position="293"/>
    </location>
</feature>